<dbReference type="AlphaFoldDB" id="A0AB39MQG9"/>
<dbReference type="Gene3D" id="3.30.2320.60">
    <property type="entry name" value="FhaA, phosphopeptide-binding domain (DUF3662)"/>
    <property type="match status" value="1"/>
</dbReference>
<gene>
    <name evidence="2" type="ORF">AB5J55_01330</name>
</gene>
<dbReference type="RefSeq" id="WP_369268842.1">
    <property type="nucleotide sequence ID" value="NZ_CP163432.1"/>
</dbReference>
<dbReference type="Pfam" id="PF12401">
    <property type="entry name" value="FhaA_N"/>
    <property type="match status" value="1"/>
</dbReference>
<feature type="domain" description="FhaA N-terminal" evidence="1">
    <location>
        <begin position="5"/>
        <end position="115"/>
    </location>
</feature>
<proteinExistence type="predicted"/>
<name>A0AB39MQG9_9ACTN</name>
<organism evidence="2">
    <name type="scientific">Streptomyces sp. R11</name>
    <dbReference type="NCBI Taxonomy" id="3238625"/>
    <lineage>
        <taxon>Bacteria</taxon>
        <taxon>Bacillati</taxon>
        <taxon>Actinomycetota</taxon>
        <taxon>Actinomycetes</taxon>
        <taxon>Kitasatosporales</taxon>
        <taxon>Streptomycetaceae</taxon>
        <taxon>Streptomyces</taxon>
    </lineage>
</organism>
<reference evidence="2" key="1">
    <citation type="submission" date="2024-07" db="EMBL/GenBank/DDBJ databases">
        <authorList>
            <person name="Yu S.T."/>
        </authorList>
    </citation>
    <scope>NUCLEOTIDE SEQUENCE</scope>
    <source>
        <strain evidence="2">R11</strain>
    </source>
</reference>
<dbReference type="InterPro" id="IPR042287">
    <property type="entry name" value="FhaA_N_sf"/>
</dbReference>
<sequence length="133" mass="14886">MSTLTGWERTLERAGEALWAQFFRRDPVELVDALRRECDSNAVVCSETRVVVPNAYDVELAEHVHDELARKAGQVGQVLTDRLAQHGERQGYEWAGPLAVHVTKSCDVPNGRYRVTSTVMRHVSAEGFQAANH</sequence>
<dbReference type="InterPro" id="IPR022128">
    <property type="entry name" value="FhaA_N"/>
</dbReference>
<dbReference type="EMBL" id="CP163432">
    <property type="protein sequence ID" value="XDQ08387.1"/>
    <property type="molecule type" value="Genomic_DNA"/>
</dbReference>
<accession>A0AB39MQG9</accession>
<evidence type="ECO:0000259" key="1">
    <source>
        <dbReference type="Pfam" id="PF12401"/>
    </source>
</evidence>
<evidence type="ECO:0000313" key="2">
    <source>
        <dbReference type="EMBL" id="XDQ08387.1"/>
    </source>
</evidence>
<protein>
    <submittedName>
        <fullName evidence="2">DUF3662 domain-containing protein</fullName>
    </submittedName>
</protein>